<dbReference type="InterPro" id="IPR001048">
    <property type="entry name" value="Asp/Glu/Uridylate_kinase"/>
</dbReference>
<evidence type="ECO:0000259" key="1">
    <source>
        <dbReference type="Pfam" id="PF00696"/>
    </source>
</evidence>
<dbReference type="EMBL" id="PNIQ01000947">
    <property type="protein sequence ID" value="PMP75328.1"/>
    <property type="molecule type" value="Genomic_DNA"/>
</dbReference>
<evidence type="ECO:0000313" key="2">
    <source>
        <dbReference type="EMBL" id="PMP75328.1"/>
    </source>
</evidence>
<dbReference type="EC" id="2.7.2.8" evidence="2"/>
<dbReference type="GO" id="GO:0003991">
    <property type="term" value="F:acetylglutamate kinase activity"/>
    <property type="evidence" value="ECO:0007669"/>
    <property type="project" value="UniProtKB-EC"/>
</dbReference>
<sequence>MLVVKVGGSAGNDYDALCDDIAARWQAGEHLILVHGGSDQTNRLAEALGHPPRFVTSP</sequence>
<dbReference type="InterPro" id="IPR036393">
    <property type="entry name" value="AceGlu_kinase-like_sf"/>
</dbReference>
<dbReference type="Proteomes" id="UP000243376">
    <property type="component" value="Unassembled WGS sequence"/>
</dbReference>
<dbReference type="Gene3D" id="3.40.1160.10">
    <property type="entry name" value="Acetylglutamate kinase-like"/>
    <property type="match status" value="1"/>
</dbReference>
<keyword evidence="2" id="KW-0808">Transferase</keyword>
<organism evidence="2 3">
    <name type="scientific">Chloroflexus aggregans</name>
    <dbReference type="NCBI Taxonomy" id="152260"/>
    <lineage>
        <taxon>Bacteria</taxon>
        <taxon>Bacillati</taxon>
        <taxon>Chloroflexota</taxon>
        <taxon>Chloroflexia</taxon>
        <taxon>Chloroflexales</taxon>
        <taxon>Chloroflexineae</taxon>
        <taxon>Chloroflexaceae</taxon>
        <taxon>Chloroflexus</taxon>
    </lineage>
</organism>
<gene>
    <name evidence="2" type="ORF">C0184_14110</name>
</gene>
<dbReference type="EC" id="2.7.2.-" evidence="2"/>
<dbReference type="AlphaFoldDB" id="A0A2J6WWC6"/>
<accession>A0A2J6WWC6</accession>
<feature type="domain" description="Aspartate/glutamate/uridylate kinase" evidence="1">
    <location>
        <begin position="2"/>
        <end position="55"/>
    </location>
</feature>
<keyword evidence="2" id="KW-0418">Kinase</keyword>
<dbReference type="Pfam" id="PF00696">
    <property type="entry name" value="AA_kinase"/>
    <property type="match status" value="1"/>
</dbReference>
<comment type="caution">
    <text evidence="2">The sequence shown here is derived from an EMBL/GenBank/DDBJ whole genome shotgun (WGS) entry which is preliminary data.</text>
</comment>
<reference evidence="2 3" key="1">
    <citation type="submission" date="2018-01" db="EMBL/GenBank/DDBJ databases">
        <title>Metagenomic assembled genomes from two thermal pools in the Uzon Caldera, Kamchatka, Russia.</title>
        <authorList>
            <person name="Wilkins L."/>
            <person name="Ettinger C."/>
        </authorList>
    </citation>
    <scope>NUCLEOTIDE SEQUENCE [LARGE SCALE GENOMIC DNA]</scope>
    <source>
        <strain evidence="2">ZAV-02</strain>
    </source>
</reference>
<evidence type="ECO:0000313" key="3">
    <source>
        <dbReference type="Proteomes" id="UP000243376"/>
    </source>
</evidence>
<name>A0A2J6WWC6_9CHLR</name>
<proteinExistence type="predicted"/>
<dbReference type="SUPFAM" id="SSF53633">
    <property type="entry name" value="Carbamate kinase-like"/>
    <property type="match status" value="1"/>
</dbReference>
<feature type="non-terminal residue" evidence="2">
    <location>
        <position position="58"/>
    </location>
</feature>
<protein>
    <submittedName>
        <fullName evidence="2">Acetylglutamate kinase</fullName>
        <ecNumber evidence="2">2.7.2.-</ecNumber>
        <ecNumber evidence="2">2.7.2.8</ecNumber>
    </submittedName>
</protein>